<gene>
    <name evidence="2" type="ORF">Ciccas_003384</name>
</gene>
<protein>
    <submittedName>
        <fullName evidence="2">Uncharacterized protein</fullName>
    </submittedName>
</protein>
<proteinExistence type="predicted"/>
<feature type="region of interest" description="Disordered" evidence="1">
    <location>
        <begin position="381"/>
        <end position="444"/>
    </location>
</feature>
<dbReference type="Proteomes" id="UP001626550">
    <property type="component" value="Unassembled WGS sequence"/>
</dbReference>
<feature type="compositionally biased region" description="Basic and acidic residues" evidence="1">
    <location>
        <begin position="388"/>
        <end position="398"/>
    </location>
</feature>
<keyword evidence="3" id="KW-1185">Reference proteome</keyword>
<name>A0ABD2QGU5_9PLAT</name>
<comment type="caution">
    <text evidence="2">The sequence shown here is derived from an EMBL/GenBank/DDBJ whole genome shotgun (WGS) entry which is preliminary data.</text>
</comment>
<feature type="region of interest" description="Disordered" evidence="1">
    <location>
        <begin position="128"/>
        <end position="188"/>
    </location>
</feature>
<evidence type="ECO:0000313" key="3">
    <source>
        <dbReference type="Proteomes" id="UP001626550"/>
    </source>
</evidence>
<dbReference type="AlphaFoldDB" id="A0ABD2QGU5"/>
<feature type="compositionally biased region" description="Polar residues" evidence="1">
    <location>
        <begin position="157"/>
        <end position="169"/>
    </location>
</feature>
<accession>A0ABD2QGU5</accession>
<reference evidence="2 3" key="1">
    <citation type="submission" date="2024-11" db="EMBL/GenBank/DDBJ databases">
        <title>Adaptive evolution of stress response genes in parasites aligns with host niche diversity.</title>
        <authorList>
            <person name="Hahn C."/>
            <person name="Resl P."/>
        </authorList>
    </citation>
    <scope>NUCLEOTIDE SEQUENCE [LARGE SCALE GENOMIC DNA]</scope>
    <source>
        <strain evidence="2">EGGRZ-B1_66</strain>
        <tissue evidence="2">Body</tissue>
    </source>
</reference>
<dbReference type="EMBL" id="JBJKFK010000305">
    <property type="protein sequence ID" value="KAL3317966.1"/>
    <property type="molecule type" value="Genomic_DNA"/>
</dbReference>
<evidence type="ECO:0000313" key="2">
    <source>
        <dbReference type="EMBL" id="KAL3317966.1"/>
    </source>
</evidence>
<feature type="region of interest" description="Disordered" evidence="1">
    <location>
        <begin position="347"/>
        <end position="369"/>
    </location>
</feature>
<feature type="compositionally biased region" description="Basic and acidic residues" evidence="1">
    <location>
        <begin position="179"/>
        <end position="188"/>
    </location>
</feature>
<sequence>MVAYMKARQTVADNLGFACCDKSGSRKNFQPSASVTVSALLPLIGSLSAWQPFPIMKSFTALAQRDIACETCDEPVNSLTLISLQADPMEDTRNIIKLKAEECQQKSQLKDPSTGLVADRRAVNVTTSKSEFRPKLARPPQLVKSPTYEEEEEVLASATSATNGSNQSQSRKRLAPPELTKEEYEARFDRRREYPPMRFRGPPSLKYQREDAEGYEWESDGYDRYEHLPPRYRRRTPPPRPHFRARTPPHIKYRRYEHPRDRYEDMYPRYHEYPPHMHPRRERFYEPRFKPFHYRNRERWISPAPHMPQKRFYRREEPQSFEMKRYASPRRYVEVLRKEYTERNAAGGSLEEGAYTNTSGSSRDEQMTSKQLMRKERFRMQMQEEEEHEAKINSKLEEPWDQQSQEPEDYRFGEELEESPNQPEEEEGGEIIDEEDETDEKEQL</sequence>
<feature type="compositionally biased region" description="Acidic residues" evidence="1">
    <location>
        <begin position="415"/>
        <end position="444"/>
    </location>
</feature>
<organism evidence="2 3">
    <name type="scientific">Cichlidogyrus casuarinus</name>
    <dbReference type="NCBI Taxonomy" id="1844966"/>
    <lineage>
        <taxon>Eukaryota</taxon>
        <taxon>Metazoa</taxon>
        <taxon>Spiralia</taxon>
        <taxon>Lophotrochozoa</taxon>
        <taxon>Platyhelminthes</taxon>
        <taxon>Monogenea</taxon>
        <taxon>Monopisthocotylea</taxon>
        <taxon>Dactylogyridea</taxon>
        <taxon>Ancyrocephalidae</taxon>
        <taxon>Cichlidogyrus</taxon>
    </lineage>
</organism>
<evidence type="ECO:0000256" key="1">
    <source>
        <dbReference type="SAM" id="MobiDB-lite"/>
    </source>
</evidence>